<feature type="transmembrane region" description="Helical" evidence="5">
    <location>
        <begin position="324"/>
        <end position="345"/>
    </location>
</feature>
<comment type="caution">
    <text evidence="6">The sequence shown here is derived from an EMBL/GenBank/DDBJ whole genome shotgun (WGS) entry which is preliminary data.</text>
</comment>
<accession>A0A4U1C6N8</accession>
<keyword evidence="3 5" id="KW-1133">Transmembrane helix</keyword>
<proteinExistence type="predicted"/>
<name>A0A4U1C6N8_9SPHI</name>
<dbReference type="PANTHER" id="PTHR23514">
    <property type="entry name" value="BYPASS OF STOP CODON PROTEIN 6"/>
    <property type="match status" value="1"/>
</dbReference>
<evidence type="ECO:0000313" key="7">
    <source>
        <dbReference type="Proteomes" id="UP000308181"/>
    </source>
</evidence>
<evidence type="ECO:0000313" key="6">
    <source>
        <dbReference type="EMBL" id="TKB99040.1"/>
    </source>
</evidence>
<evidence type="ECO:0000256" key="2">
    <source>
        <dbReference type="ARBA" id="ARBA00022692"/>
    </source>
</evidence>
<keyword evidence="2 5" id="KW-0812">Transmembrane</keyword>
<dbReference type="InterPro" id="IPR011701">
    <property type="entry name" value="MFS"/>
</dbReference>
<comment type="subcellular location">
    <subcellularLocation>
        <location evidence="1">Membrane</location>
        <topology evidence="1">Multi-pass membrane protein</topology>
    </subcellularLocation>
</comment>
<feature type="transmembrane region" description="Helical" evidence="5">
    <location>
        <begin position="96"/>
        <end position="115"/>
    </location>
</feature>
<feature type="transmembrane region" description="Helical" evidence="5">
    <location>
        <begin position="351"/>
        <end position="373"/>
    </location>
</feature>
<dbReference type="AlphaFoldDB" id="A0A4U1C6N8"/>
<feature type="transmembrane region" description="Helical" evidence="5">
    <location>
        <begin position="136"/>
        <end position="155"/>
    </location>
</feature>
<reference evidence="6 7" key="1">
    <citation type="submission" date="2019-04" db="EMBL/GenBank/DDBJ databases">
        <title>Pedobacter sp. AR-3-17 sp. nov., isolated from Arctic soil.</title>
        <authorList>
            <person name="Dahal R.H."/>
            <person name="Kim D.-U."/>
        </authorList>
    </citation>
    <scope>NUCLEOTIDE SEQUENCE [LARGE SCALE GENOMIC DNA]</scope>
    <source>
        <strain evidence="6 7">AR-3-17</strain>
    </source>
</reference>
<evidence type="ECO:0000256" key="4">
    <source>
        <dbReference type="ARBA" id="ARBA00023136"/>
    </source>
</evidence>
<feature type="transmembrane region" description="Helical" evidence="5">
    <location>
        <begin position="290"/>
        <end position="312"/>
    </location>
</feature>
<dbReference type="GO" id="GO:0022857">
    <property type="term" value="F:transmembrane transporter activity"/>
    <property type="evidence" value="ECO:0007669"/>
    <property type="project" value="InterPro"/>
</dbReference>
<evidence type="ECO:0000256" key="3">
    <source>
        <dbReference type="ARBA" id="ARBA00022989"/>
    </source>
</evidence>
<dbReference type="Proteomes" id="UP000308181">
    <property type="component" value="Unassembled WGS sequence"/>
</dbReference>
<dbReference type="GO" id="GO:0016020">
    <property type="term" value="C:membrane"/>
    <property type="evidence" value="ECO:0007669"/>
    <property type="project" value="UniProtKB-SubCell"/>
</dbReference>
<keyword evidence="7" id="KW-1185">Reference proteome</keyword>
<dbReference type="InterPro" id="IPR036259">
    <property type="entry name" value="MFS_trans_sf"/>
</dbReference>
<feature type="transmembrane region" description="Helical" evidence="5">
    <location>
        <begin position="72"/>
        <end position="90"/>
    </location>
</feature>
<protein>
    <submittedName>
        <fullName evidence="6">MFS transporter</fullName>
    </submittedName>
</protein>
<dbReference type="OrthoDB" id="9809599at2"/>
<dbReference type="CDD" id="cd17393">
    <property type="entry name" value="MFS_MosC_like"/>
    <property type="match status" value="1"/>
</dbReference>
<feature type="transmembrane region" description="Helical" evidence="5">
    <location>
        <begin position="235"/>
        <end position="253"/>
    </location>
</feature>
<feature type="transmembrane region" description="Helical" evidence="5">
    <location>
        <begin position="44"/>
        <end position="65"/>
    </location>
</feature>
<organism evidence="6 7">
    <name type="scientific">Pedobacter cryophilus</name>
    <dbReference type="NCBI Taxonomy" id="2571271"/>
    <lineage>
        <taxon>Bacteria</taxon>
        <taxon>Pseudomonadati</taxon>
        <taxon>Bacteroidota</taxon>
        <taxon>Sphingobacteriia</taxon>
        <taxon>Sphingobacteriales</taxon>
        <taxon>Sphingobacteriaceae</taxon>
        <taxon>Pedobacter</taxon>
    </lineage>
</organism>
<feature type="transmembrane region" description="Helical" evidence="5">
    <location>
        <begin position="199"/>
        <end position="220"/>
    </location>
</feature>
<dbReference type="InterPro" id="IPR051788">
    <property type="entry name" value="MFS_Transporter"/>
</dbReference>
<gene>
    <name evidence="6" type="ORF">FA046_07970</name>
</gene>
<dbReference type="Gene3D" id="1.20.1250.20">
    <property type="entry name" value="MFS general substrate transporter like domains"/>
    <property type="match status" value="2"/>
</dbReference>
<feature type="transmembrane region" description="Helical" evidence="5">
    <location>
        <begin position="265"/>
        <end position="284"/>
    </location>
</feature>
<dbReference type="Pfam" id="PF07690">
    <property type="entry name" value="MFS_1"/>
    <property type="match status" value="1"/>
</dbReference>
<dbReference type="SUPFAM" id="SSF103473">
    <property type="entry name" value="MFS general substrate transporter"/>
    <property type="match status" value="1"/>
</dbReference>
<dbReference type="PANTHER" id="PTHR23514:SF13">
    <property type="entry name" value="INNER MEMBRANE PROTEIN YBJJ"/>
    <property type="match status" value="1"/>
</dbReference>
<keyword evidence="4 5" id="KW-0472">Membrane</keyword>
<evidence type="ECO:0000256" key="1">
    <source>
        <dbReference type="ARBA" id="ARBA00004141"/>
    </source>
</evidence>
<sequence>MSSLGKKRIFLKVFFFLSGFLFASWASRIPTIKTSLDLNDAQLGTLLFILPISSLLGLPFSSVLISRFNTKVPILVACIFQAIALIGIGYANNIILLGFSLFMFAFSMRILNIGVNTQSVNLQKLYEKPIIGSFHGLWSVGGIAGAGLTSLLLAFNISIGTHLLIVGILGLIMAYFSYEHLLTDDRSASGNKFILGKPDPYIVCLGLLTFFAAICEGGMFDWSGIYFKEVLKTPIFTYGYLIFVVFMAAFRFISDFIVHKIGMAANYILSACLIITGILLAIIFPNIYTGLIGFAMVGMGTASIFPMTLGLAGKSTKYSPGMAISIVATYTIFGMLVGPPLIGYLSHAFNLRVSFILFAFSGFMLIPISQILFKIQSNK</sequence>
<feature type="transmembrane region" description="Helical" evidence="5">
    <location>
        <begin position="161"/>
        <end position="178"/>
    </location>
</feature>
<dbReference type="RefSeq" id="WP_136825851.1">
    <property type="nucleotide sequence ID" value="NZ_SWBP01000002.1"/>
</dbReference>
<dbReference type="EMBL" id="SWBP01000002">
    <property type="protein sequence ID" value="TKB99040.1"/>
    <property type="molecule type" value="Genomic_DNA"/>
</dbReference>
<evidence type="ECO:0000256" key="5">
    <source>
        <dbReference type="SAM" id="Phobius"/>
    </source>
</evidence>